<protein>
    <submittedName>
        <fullName evidence="3">S41 family peptidase</fullName>
    </submittedName>
</protein>
<dbReference type="Pfam" id="PF03572">
    <property type="entry name" value="Peptidase_S41"/>
    <property type="match status" value="1"/>
</dbReference>
<dbReference type="Gene3D" id="3.30.750.44">
    <property type="match status" value="1"/>
</dbReference>
<dbReference type="EMBL" id="JAIGNK010000001">
    <property type="protein sequence ID" value="MBX7456841.1"/>
    <property type="molecule type" value="Genomic_DNA"/>
</dbReference>
<evidence type="ECO:0000256" key="1">
    <source>
        <dbReference type="SAM" id="SignalP"/>
    </source>
</evidence>
<reference evidence="3 4" key="1">
    <citation type="submission" date="2021-08" db="EMBL/GenBank/DDBJ databases">
        <title>Comparative Genomics Analysis of the Genus Qipengyuania Reveals Extensive Genetic Diversity and Metabolic Versatility, Including the Description of Fifteen Novel Species.</title>
        <authorList>
            <person name="Liu Y."/>
        </authorList>
    </citation>
    <scope>NUCLEOTIDE SEQUENCE [LARGE SCALE GENOMIC DNA]</scope>
    <source>
        <strain evidence="3 4">1NDH17</strain>
    </source>
</reference>
<keyword evidence="4" id="KW-1185">Reference proteome</keyword>
<feature type="chain" id="PRO_5045133612" evidence="1">
    <location>
        <begin position="23"/>
        <end position="466"/>
    </location>
</feature>
<comment type="caution">
    <text evidence="3">The sequence shown here is derived from an EMBL/GenBank/DDBJ whole genome shotgun (WGS) entry which is preliminary data.</text>
</comment>
<keyword evidence="1" id="KW-0732">Signal</keyword>
<dbReference type="CDD" id="cd07563">
    <property type="entry name" value="Peptidase_S41_IRBP"/>
    <property type="match status" value="1"/>
</dbReference>
<accession>A0ABS7ITZ3</accession>
<dbReference type="RefSeq" id="WP_221572266.1">
    <property type="nucleotide sequence ID" value="NZ_JAIGNK010000001.1"/>
</dbReference>
<feature type="signal peptide" evidence="1">
    <location>
        <begin position="1"/>
        <end position="22"/>
    </location>
</feature>
<dbReference type="SUPFAM" id="SSF52096">
    <property type="entry name" value="ClpP/crotonase"/>
    <property type="match status" value="1"/>
</dbReference>
<dbReference type="Gene3D" id="3.90.226.10">
    <property type="entry name" value="2-enoyl-CoA Hydratase, Chain A, domain 1"/>
    <property type="match status" value="1"/>
</dbReference>
<dbReference type="InterPro" id="IPR029045">
    <property type="entry name" value="ClpP/crotonase-like_dom_sf"/>
</dbReference>
<gene>
    <name evidence="3" type="ORF">K3152_01130</name>
</gene>
<dbReference type="PANTHER" id="PTHR11261:SF3">
    <property type="entry name" value="RETINOL-BINDING PROTEIN 3"/>
    <property type="match status" value="1"/>
</dbReference>
<dbReference type="PANTHER" id="PTHR11261">
    <property type="entry name" value="INTERPHOTORECEPTOR RETINOID-BINDING PROTEIN"/>
    <property type="match status" value="1"/>
</dbReference>
<feature type="domain" description="Tail specific protease" evidence="2">
    <location>
        <begin position="287"/>
        <end position="438"/>
    </location>
</feature>
<evidence type="ECO:0000259" key="2">
    <source>
        <dbReference type="Pfam" id="PF03572"/>
    </source>
</evidence>
<dbReference type="InterPro" id="IPR005151">
    <property type="entry name" value="Tail-specific_protease"/>
</dbReference>
<dbReference type="Proteomes" id="UP000783253">
    <property type="component" value="Unassembled WGS sequence"/>
</dbReference>
<organism evidence="3 4">
    <name type="scientific">Qipengyuania polymorpha</name>
    <dbReference type="NCBI Taxonomy" id="2867234"/>
    <lineage>
        <taxon>Bacteria</taxon>
        <taxon>Pseudomonadati</taxon>
        <taxon>Pseudomonadota</taxon>
        <taxon>Alphaproteobacteria</taxon>
        <taxon>Sphingomonadales</taxon>
        <taxon>Erythrobacteraceae</taxon>
        <taxon>Qipengyuania</taxon>
    </lineage>
</organism>
<evidence type="ECO:0000313" key="4">
    <source>
        <dbReference type="Proteomes" id="UP000783253"/>
    </source>
</evidence>
<sequence length="466" mass="49394">MTRKLTALFLALPAAACTHVAADSPQAPQYGAPTAIASSEAAQGVWQSRGYGYILDVSADGITRYQYGDTCYATPEETKALSEMAGAEYSLVALADDGRSARFQLLSGDTRVTFDRLDALPDACVRNPDTSPPAVAAAFADHFERHYAFFDRRGPSATQRAARLASLDADSSDEELWQALAGYMEGLSDSHTKLIGVVDGEKRRVQDGQGETLPHIREGIGENKFVVGTIVGALEQLGDSAHHVGNDRVVWGTIDGRVGYISLLVMGGFSDNKDFASEAWAEAELAAFDAIMDEAMTAFAGMDAVIVDLSNNRGGWDRISKALASRFAAAPFTAYTTQAHGSGIAPFAHVVEPASGPTYTGPVYVMTSDITVSGGELATLAMRQLPNVTQLGSTTRGAFSTPLPKPLPNGWLLELSNETFAAADGTVYEETGLAPEIELDIYPAAAPVAGHWQAVEQIVAMATTTD</sequence>
<name>A0ABS7ITZ3_9SPHN</name>
<evidence type="ECO:0000313" key="3">
    <source>
        <dbReference type="EMBL" id="MBX7456841.1"/>
    </source>
</evidence>
<proteinExistence type="predicted"/>